<keyword evidence="1" id="KW-0472">Membrane</keyword>
<comment type="caution">
    <text evidence="2">The sequence shown here is derived from an EMBL/GenBank/DDBJ whole genome shotgun (WGS) entry which is preliminary data.</text>
</comment>
<feature type="transmembrane region" description="Helical" evidence="1">
    <location>
        <begin position="43"/>
        <end position="62"/>
    </location>
</feature>
<reference evidence="2 3" key="1">
    <citation type="submission" date="2021-10" db="EMBL/GenBank/DDBJ databases">
        <title>Anaerobic single-cell dispensing facilitates the cultivation of human gut bacteria.</title>
        <authorList>
            <person name="Afrizal A."/>
        </authorList>
    </citation>
    <scope>NUCLEOTIDE SEQUENCE [LARGE SCALE GENOMIC DNA]</scope>
    <source>
        <strain evidence="2 3">CLA-AA-H212</strain>
    </source>
</reference>
<feature type="transmembrane region" description="Helical" evidence="1">
    <location>
        <begin position="14"/>
        <end position="37"/>
    </location>
</feature>
<evidence type="ECO:0000256" key="1">
    <source>
        <dbReference type="SAM" id="Phobius"/>
    </source>
</evidence>
<evidence type="ECO:0000313" key="3">
    <source>
        <dbReference type="Proteomes" id="UP001198495"/>
    </source>
</evidence>
<dbReference type="RefSeq" id="WP_227573543.1">
    <property type="nucleotide sequence ID" value="NZ_JAJEQT010000010.1"/>
</dbReference>
<keyword evidence="1" id="KW-0812">Transmembrane</keyword>
<dbReference type="Proteomes" id="UP001198495">
    <property type="component" value="Unassembled WGS sequence"/>
</dbReference>
<accession>A0ABS8FT49</accession>
<evidence type="ECO:0000313" key="2">
    <source>
        <dbReference type="EMBL" id="MCC2219763.1"/>
    </source>
</evidence>
<dbReference type="EMBL" id="JAJEQT010000010">
    <property type="protein sequence ID" value="MCC2219763.1"/>
    <property type="molecule type" value="Genomic_DNA"/>
</dbReference>
<name>A0ABS8FT49_9FIRM</name>
<sequence length="97" mass="10807">MEKLDKQYDYRRSLIMNVLVFSVCTFGVLLMELVLAAPPMKEFAWHAAILILCESGVCVFYSNSGKNACATYAKMRARMKAENLTLAEYVAKGGTAE</sequence>
<protein>
    <submittedName>
        <fullName evidence="2">Uncharacterized protein</fullName>
    </submittedName>
</protein>
<organism evidence="2 3">
    <name type="scientific">Coprococcus hominis</name>
    <name type="common">ex Arizal et al. 2022</name>
    <dbReference type="NCBI Taxonomy" id="2881262"/>
    <lineage>
        <taxon>Bacteria</taxon>
        <taxon>Bacillati</taxon>
        <taxon>Bacillota</taxon>
        <taxon>Clostridia</taxon>
        <taxon>Lachnospirales</taxon>
        <taxon>Lachnospiraceae</taxon>
        <taxon>Coprococcus</taxon>
    </lineage>
</organism>
<keyword evidence="1" id="KW-1133">Transmembrane helix</keyword>
<keyword evidence="3" id="KW-1185">Reference proteome</keyword>
<proteinExistence type="predicted"/>
<gene>
    <name evidence="2" type="ORF">LKD28_12140</name>
</gene>